<evidence type="ECO:0000256" key="1">
    <source>
        <dbReference type="ARBA" id="ARBA00000032"/>
    </source>
</evidence>
<evidence type="ECO:0000256" key="2">
    <source>
        <dbReference type="ARBA" id="ARBA00005375"/>
    </source>
</evidence>
<keyword evidence="10" id="KW-1185">Reference proteome</keyword>
<name>A0A0N4VAV7_ENTVE</name>
<gene>
    <name evidence="9" type="ORF">EVEC_LOCUS7130</name>
</gene>
<dbReference type="InterPro" id="IPR050645">
    <property type="entry name" value="Histidine_acid_phosphatase"/>
</dbReference>
<dbReference type="GO" id="GO:0003993">
    <property type="term" value="F:acid phosphatase activity"/>
    <property type="evidence" value="ECO:0007669"/>
    <property type="project" value="UniProtKB-EC"/>
</dbReference>
<evidence type="ECO:0000313" key="9">
    <source>
        <dbReference type="EMBL" id="VDD92379.1"/>
    </source>
</evidence>
<dbReference type="EC" id="3.1.3.2" evidence="3"/>
<dbReference type="STRING" id="51028.A0A0N4VAV7"/>
<feature type="chain" id="PRO_5043122777" description="acid phosphatase" evidence="8">
    <location>
        <begin position="20"/>
        <end position="344"/>
    </location>
</feature>
<dbReference type="EMBL" id="UXUI01008790">
    <property type="protein sequence ID" value="VDD92379.1"/>
    <property type="molecule type" value="Genomic_DNA"/>
</dbReference>
<evidence type="ECO:0000256" key="8">
    <source>
        <dbReference type="SAM" id="SignalP"/>
    </source>
</evidence>
<comment type="catalytic activity">
    <reaction evidence="1">
        <text>a phosphate monoester + H2O = an alcohol + phosphate</text>
        <dbReference type="Rhea" id="RHEA:15017"/>
        <dbReference type="ChEBI" id="CHEBI:15377"/>
        <dbReference type="ChEBI" id="CHEBI:30879"/>
        <dbReference type="ChEBI" id="CHEBI:43474"/>
        <dbReference type="ChEBI" id="CHEBI:67140"/>
        <dbReference type="EC" id="3.1.3.2"/>
    </reaction>
</comment>
<feature type="signal peptide" evidence="8">
    <location>
        <begin position="1"/>
        <end position="19"/>
    </location>
</feature>
<reference evidence="11" key="1">
    <citation type="submission" date="2017-02" db="UniProtKB">
        <authorList>
            <consortium name="WormBaseParasite"/>
        </authorList>
    </citation>
    <scope>IDENTIFICATION</scope>
</reference>
<accession>A0A0N4VAV7</accession>
<dbReference type="InterPro" id="IPR029033">
    <property type="entry name" value="His_PPase_superfam"/>
</dbReference>
<evidence type="ECO:0000256" key="4">
    <source>
        <dbReference type="ARBA" id="ARBA00022729"/>
    </source>
</evidence>
<dbReference type="AlphaFoldDB" id="A0A0N4VAV7"/>
<evidence type="ECO:0000313" key="10">
    <source>
        <dbReference type="Proteomes" id="UP000274131"/>
    </source>
</evidence>
<evidence type="ECO:0000256" key="3">
    <source>
        <dbReference type="ARBA" id="ARBA00012646"/>
    </source>
</evidence>
<dbReference type="InterPro" id="IPR000560">
    <property type="entry name" value="His_Pase_clade-2"/>
</dbReference>
<evidence type="ECO:0000256" key="7">
    <source>
        <dbReference type="ARBA" id="ARBA00023180"/>
    </source>
</evidence>
<protein>
    <recommendedName>
        <fullName evidence="3">acid phosphatase</fullName>
        <ecNumber evidence="3">3.1.3.2</ecNumber>
    </recommendedName>
</protein>
<reference evidence="9 10" key="2">
    <citation type="submission" date="2018-10" db="EMBL/GenBank/DDBJ databases">
        <authorList>
            <consortium name="Pathogen Informatics"/>
        </authorList>
    </citation>
    <scope>NUCLEOTIDE SEQUENCE [LARGE SCALE GENOMIC DNA]</scope>
</reference>
<evidence type="ECO:0000313" key="11">
    <source>
        <dbReference type="WBParaSite" id="EVEC_0000764601-mRNA-1"/>
    </source>
</evidence>
<dbReference type="SUPFAM" id="SSF53254">
    <property type="entry name" value="Phosphoglycerate mutase-like"/>
    <property type="match status" value="1"/>
</dbReference>
<dbReference type="WBParaSite" id="EVEC_0000764601-mRNA-1">
    <property type="protein sequence ID" value="EVEC_0000764601-mRNA-1"/>
    <property type="gene ID" value="EVEC_0000764601"/>
</dbReference>
<keyword evidence="7" id="KW-0325">Glycoprotein</keyword>
<proteinExistence type="inferred from homology"/>
<organism evidence="11">
    <name type="scientific">Enterobius vermicularis</name>
    <name type="common">Human pinworm</name>
    <dbReference type="NCBI Taxonomy" id="51028"/>
    <lineage>
        <taxon>Eukaryota</taxon>
        <taxon>Metazoa</taxon>
        <taxon>Ecdysozoa</taxon>
        <taxon>Nematoda</taxon>
        <taxon>Chromadorea</taxon>
        <taxon>Rhabditida</taxon>
        <taxon>Spirurina</taxon>
        <taxon>Oxyuridomorpha</taxon>
        <taxon>Oxyuroidea</taxon>
        <taxon>Oxyuridae</taxon>
        <taxon>Enterobius</taxon>
    </lineage>
</organism>
<dbReference type="Pfam" id="PF00328">
    <property type="entry name" value="His_Phos_2"/>
    <property type="match status" value="1"/>
</dbReference>
<evidence type="ECO:0000256" key="6">
    <source>
        <dbReference type="ARBA" id="ARBA00023157"/>
    </source>
</evidence>
<sequence length="344" mass="39016">MYLPVLCILVFPVFFTVYGQDDLPNLVAVVWTNGERNPTYVCKNDKNVESTWIQGYGALTKKGMSQHAAIGDTIYKSYLPKNAKYHSNSVYFRSSDDSAAIASAYANLIGIYYRRSHQSGKDYPSVTGWPQDFVPVPVHGAEPTTDYELNGGSNCKLYQSVVDKIVQSDEYANFTVKNNATITDISDVCGDEITPFDLWKLEEASNAENSMNRTNLFTPEQQKMIHDMYVDFEAIKYKVDQWKLEMASARGGNLLWHIVQNMITKSNCTKDNWPLGHICHWMNPLRLYAYSTDMVMARSLVANFDDKTIYNTTFSSSNPFVLAFALFNNSGRWEFEVVREAAAD</sequence>
<dbReference type="Proteomes" id="UP000274131">
    <property type="component" value="Unassembled WGS sequence"/>
</dbReference>
<dbReference type="PANTHER" id="PTHR11567">
    <property type="entry name" value="ACID PHOSPHATASE-RELATED"/>
    <property type="match status" value="1"/>
</dbReference>
<keyword evidence="4 8" id="KW-0732">Signal</keyword>
<dbReference type="Gene3D" id="3.40.50.1240">
    <property type="entry name" value="Phosphoglycerate mutase-like"/>
    <property type="match status" value="1"/>
</dbReference>
<comment type="similarity">
    <text evidence="2">Belongs to the histidine acid phosphatase family.</text>
</comment>
<keyword evidence="5" id="KW-0378">Hydrolase</keyword>
<keyword evidence="6" id="KW-1015">Disulfide bond</keyword>
<dbReference type="OrthoDB" id="258392at2759"/>
<dbReference type="PANTHER" id="PTHR11567:SF211">
    <property type="entry name" value="PROSTATIC ACID PHOSPHATASE"/>
    <property type="match status" value="1"/>
</dbReference>
<evidence type="ECO:0000256" key="5">
    <source>
        <dbReference type="ARBA" id="ARBA00022801"/>
    </source>
</evidence>